<dbReference type="PANTHER" id="PTHR20859:SF48">
    <property type="entry name" value="INTERLEUKIN-20 RECEPTOR SUBUNIT BETA"/>
    <property type="match status" value="1"/>
</dbReference>
<dbReference type="PANTHER" id="PTHR20859">
    <property type="entry name" value="INTERFERON/INTERLEUKIN RECEPTOR"/>
    <property type="match status" value="1"/>
</dbReference>
<reference evidence="4" key="1">
    <citation type="submission" date="2021-01" db="EMBL/GenBank/DDBJ databases">
        <title>A chromosome-scale assembly of European eel, Anguilla anguilla.</title>
        <authorList>
            <person name="Henkel C."/>
            <person name="Jong-Raadsen S.A."/>
            <person name="Dufour S."/>
            <person name="Weltzien F.-A."/>
            <person name="Palstra A.P."/>
            <person name="Pelster B."/>
            <person name="Spaink H.P."/>
            <person name="Van Den Thillart G.E."/>
            <person name="Jansen H."/>
            <person name="Zahm M."/>
            <person name="Klopp C."/>
            <person name="Cedric C."/>
            <person name="Louis A."/>
            <person name="Berthelot C."/>
            <person name="Parey E."/>
            <person name="Roest Crollius H."/>
            <person name="Montfort J."/>
            <person name="Robinson-Rechavi M."/>
            <person name="Bucao C."/>
            <person name="Bouchez O."/>
            <person name="Gislard M."/>
            <person name="Lluch J."/>
            <person name="Milhes M."/>
            <person name="Lampietro C."/>
            <person name="Lopez Roques C."/>
            <person name="Donnadieu C."/>
            <person name="Braasch I."/>
            <person name="Desvignes T."/>
            <person name="Postlethwait J."/>
            <person name="Bobe J."/>
            <person name="Guiguen Y."/>
            <person name="Dirks R."/>
        </authorList>
    </citation>
    <scope>NUCLEOTIDE SEQUENCE</scope>
    <source>
        <strain evidence="4">Tag_6206</strain>
        <tissue evidence="4">Liver</tissue>
    </source>
</reference>
<feature type="domain" description="Interferon/interleukin receptor" evidence="3">
    <location>
        <begin position="132"/>
        <end position="219"/>
    </location>
</feature>
<dbReference type="GO" id="GO:0005886">
    <property type="term" value="C:plasma membrane"/>
    <property type="evidence" value="ECO:0007669"/>
    <property type="project" value="TreeGrafter"/>
</dbReference>
<evidence type="ECO:0000313" key="5">
    <source>
        <dbReference type="Proteomes" id="UP001044222"/>
    </source>
</evidence>
<dbReference type="Proteomes" id="UP001044222">
    <property type="component" value="Chromosome 6"/>
</dbReference>
<proteinExistence type="predicted"/>
<dbReference type="Gene3D" id="2.60.40.10">
    <property type="entry name" value="Immunoglobulins"/>
    <property type="match status" value="2"/>
</dbReference>
<accession>A0A9D3S053</accession>
<dbReference type="Pfam" id="PF01108">
    <property type="entry name" value="Tissue_fac"/>
    <property type="match status" value="1"/>
</dbReference>
<sequence>MPKNGEPSALMLLLPLLLRLIPATETDTGKLPSPQGVFIESTNMRHLLKWRPLQVPCHPVSYSVQYQGYFELFIKNGSWEDAPYCRNVDGAACDLTVGFGSDSDYNVRVRAECGAASQTGPGSGTPFNRRETNLTAPKMKATVSGDSIHVVFADLTEMVDVTLKHWREDLEKEASIQHIMVERNPFHLGGLEEGATYCLSAQTVVHDRRSASTEPQCFSIAVSPESARGWLKPTVACVAVVIVAGVGLAAFWSVTRCYPTLLNTCWPQEPLPDVLLRREANTRLRVLPEEEIHELCQPVLVLLPDPV</sequence>
<dbReference type="EMBL" id="JAFIRN010000006">
    <property type="protein sequence ID" value="KAG5847706.1"/>
    <property type="molecule type" value="Genomic_DNA"/>
</dbReference>
<feature type="chain" id="PRO_5039543715" description="Fibronectin type-III domain-containing protein" evidence="1">
    <location>
        <begin position="27"/>
        <end position="307"/>
    </location>
</feature>
<feature type="signal peptide" evidence="1">
    <location>
        <begin position="1"/>
        <end position="26"/>
    </location>
</feature>
<dbReference type="InterPro" id="IPR015373">
    <property type="entry name" value="Interferon/interleukin_rcp_dom"/>
</dbReference>
<feature type="domain" description="Fibronectin type-III" evidence="2">
    <location>
        <begin position="11"/>
        <end position="115"/>
    </location>
</feature>
<name>A0A9D3S053_ANGAN</name>
<dbReference type="InterPro" id="IPR050650">
    <property type="entry name" value="Type-II_Cytokine-TF_Rcpt"/>
</dbReference>
<organism evidence="4 5">
    <name type="scientific">Anguilla anguilla</name>
    <name type="common">European freshwater eel</name>
    <name type="synonym">Muraena anguilla</name>
    <dbReference type="NCBI Taxonomy" id="7936"/>
    <lineage>
        <taxon>Eukaryota</taxon>
        <taxon>Metazoa</taxon>
        <taxon>Chordata</taxon>
        <taxon>Craniata</taxon>
        <taxon>Vertebrata</taxon>
        <taxon>Euteleostomi</taxon>
        <taxon>Actinopterygii</taxon>
        <taxon>Neopterygii</taxon>
        <taxon>Teleostei</taxon>
        <taxon>Anguilliformes</taxon>
        <taxon>Anguillidae</taxon>
        <taxon>Anguilla</taxon>
    </lineage>
</organism>
<evidence type="ECO:0008006" key="6">
    <source>
        <dbReference type="Google" id="ProtNLM"/>
    </source>
</evidence>
<comment type="caution">
    <text evidence="4">The sequence shown here is derived from an EMBL/GenBank/DDBJ whole genome shotgun (WGS) entry which is preliminary data.</text>
</comment>
<evidence type="ECO:0000259" key="3">
    <source>
        <dbReference type="Pfam" id="PF09294"/>
    </source>
</evidence>
<dbReference type="InterPro" id="IPR013783">
    <property type="entry name" value="Ig-like_fold"/>
</dbReference>
<dbReference type="SUPFAM" id="SSF49265">
    <property type="entry name" value="Fibronectin type III"/>
    <property type="match status" value="2"/>
</dbReference>
<dbReference type="GO" id="GO:0042015">
    <property type="term" value="F:interleukin-20 binding"/>
    <property type="evidence" value="ECO:0007669"/>
    <property type="project" value="TreeGrafter"/>
</dbReference>
<dbReference type="GO" id="GO:0004896">
    <property type="term" value="F:cytokine receptor activity"/>
    <property type="evidence" value="ECO:0007669"/>
    <property type="project" value="TreeGrafter"/>
</dbReference>
<keyword evidence="5" id="KW-1185">Reference proteome</keyword>
<evidence type="ECO:0000313" key="4">
    <source>
        <dbReference type="EMBL" id="KAG5847706.1"/>
    </source>
</evidence>
<evidence type="ECO:0000259" key="2">
    <source>
        <dbReference type="Pfam" id="PF01108"/>
    </source>
</evidence>
<keyword evidence="1" id="KW-0732">Signal</keyword>
<dbReference type="AlphaFoldDB" id="A0A9D3S053"/>
<dbReference type="InterPro" id="IPR003961">
    <property type="entry name" value="FN3_dom"/>
</dbReference>
<gene>
    <name evidence="4" type="ORF">ANANG_G00129030</name>
</gene>
<protein>
    <recommendedName>
        <fullName evidence="6">Fibronectin type-III domain-containing protein</fullName>
    </recommendedName>
</protein>
<dbReference type="InterPro" id="IPR036116">
    <property type="entry name" value="FN3_sf"/>
</dbReference>
<dbReference type="Pfam" id="PF09294">
    <property type="entry name" value="Interfer-bind"/>
    <property type="match status" value="1"/>
</dbReference>
<evidence type="ECO:0000256" key="1">
    <source>
        <dbReference type="SAM" id="SignalP"/>
    </source>
</evidence>